<evidence type="ECO:0000256" key="2">
    <source>
        <dbReference type="ARBA" id="ARBA00008240"/>
    </source>
</evidence>
<proteinExistence type="inferred from homology"/>
<dbReference type="InterPro" id="IPR005828">
    <property type="entry name" value="MFS_sugar_transport-like"/>
</dbReference>
<keyword evidence="6" id="KW-0769">Symport</keyword>
<keyword evidence="8 9" id="KW-0472">Membrane</keyword>
<comment type="similarity">
    <text evidence="2">Belongs to the major facilitator superfamily. Metabolite:H+ Symporter (MHS) family (TC 2.A.1.6) family.</text>
</comment>
<accession>A0A1U6H632</accession>
<dbReference type="InterPro" id="IPR020846">
    <property type="entry name" value="MFS_dom"/>
</dbReference>
<keyword evidence="7 9" id="KW-1133">Transmembrane helix</keyword>
<reference evidence="12" key="1">
    <citation type="submission" date="2017-02" db="EMBL/GenBank/DDBJ databases">
        <authorList>
            <person name="Varghese N."/>
            <person name="Submissions S."/>
        </authorList>
    </citation>
    <scope>NUCLEOTIDE SEQUENCE [LARGE SCALE GENOMIC DNA]</scope>
    <source>
        <strain evidence="12">SM117</strain>
    </source>
</reference>
<dbReference type="FunFam" id="1.20.1250.20:FF:000001">
    <property type="entry name" value="Dicarboxylate MFS transporter"/>
    <property type="match status" value="1"/>
</dbReference>
<keyword evidence="3" id="KW-0813">Transport</keyword>
<evidence type="ECO:0000256" key="6">
    <source>
        <dbReference type="ARBA" id="ARBA00022847"/>
    </source>
</evidence>
<name>A0A1U6H632_9SPHN</name>
<dbReference type="InterPro" id="IPR005829">
    <property type="entry name" value="Sugar_transporter_CS"/>
</dbReference>
<evidence type="ECO:0000256" key="4">
    <source>
        <dbReference type="ARBA" id="ARBA00022475"/>
    </source>
</evidence>
<dbReference type="InterPro" id="IPR051084">
    <property type="entry name" value="H+-coupled_symporters"/>
</dbReference>
<dbReference type="Pfam" id="PF07690">
    <property type="entry name" value="MFS_1"/>
    <property type="match status" value="1"/>
</dbReference>
<organism evidence="11 12">
    <name type="scientific">Novosphingobium mathurense</name>
    <dbReference type="NCBI Taxonomy" id="428990"/>
    <lineage>
        <taxon>Bacteria</taxon>
        <taxon>Pseudomonadati</taxon>
        <taxon>Pseudomonadota</taxon>
        <taxon>Alphaproteobacteria</taxon>
        <taxon>Sphingomonadales</taxon>
        <taxon>Sphingomonadaceae</taxon>
        <taxon>Novosphingobium</taxon>
    </lineage>
</organism>
<gene>
    <name evidence="11" type="ORF">SAMN06295987_1011344</name>
</gene>
<dbReference type="CDD" id="cd17367">
    <property type="entry name" value="MFS_KgtP"/>
    <property type="match status" value="1"/>
</dbReference>
<dbReference type="GO" id="GO:0015293">
    <property type="term" value="F:symporter activity"/>
    <property type="evidence" value="ECO:0007669"/>
    <property type="project" value="UniProtKB-KW"/>
</dbReference>
<feature type="transmembrane region" description="Helical" evidence="9">
    <location>
        <begin position="258"/>
        <end position="276"/>
    </location>
</feature>
<feature type="transmembrane region" description="Helical" evidence="9">
    <location>
        <begin position="48"/>
        <end position="65"/>
    </location>
</feature>
<keyword evidence="5 9" id="KW-0812">Transmembrane</keyword>
<evidence type="ECO:0000256" key="3">
    <source>
        <dbReference type="ARBA" id="ARBA00022448"/>
    </source>
</evidence>
<sequence>MTIAASRPSRPAGEPAVTQMPAAPMEARAHRLPRGIVTATIGHLVEWYDWYCYVTLSLYFAHIFFPDQAPTAQLLNTAGIFAIGFIMRPLGAWLLGLYADRRGRKGAMLLSVSLMCFGSLIVALVPGYASIGYAAPALLIFARLLQGLSLGGEYGTSATYLSEIARPDRRAFYGSFLYVMAILGQLLALGSLALLQFVILTPDQLNAWGWRIPFLLGAVGAVVVLFVRRNMAETEIFEEKEAKARERGTWAAVRRHKLTFLMAMGINVGGTVAFYTFSAYSQKFLVNSAGFSAKQSTLICTAALFLFMLAQPLFGIIADRIGRRPVLLWFGLLGTFGTVPIMTALAETRSPIIAFLLILAGLLIVSGFTATTAVVKTELFPTEIRAMGVSICQAITASLLGGTAEVVALQLKLAGHESWFYWYVSFCCAVSLLVYLAMKETRAAALRAEVPVA</sequence>
<feature type="transmembrane region" description="Helical" evidence="9">
    <location>
        <begin position="326"/>
        <end position="346"/>
    </location>
</feature>
<evidence type="ECO:0000256" key="5">
    <source>
        <dbReference type="ARBA" id="ARBA00022692"/>
    </source>
</evidence>
<dbReference type="SUPFAM" id="SSF103473">
    <property type="entry name" value="MFS general substrate transporter"/>
    <property type="match status" value="1"/>
</dbReference>
<feature type="transmembrane region" description="Helical" evidence="9">
    <location>
        <begin position="387"/>
        <end position="408"/>
    </location>
</feature>
<feature type="transmembrane region" description="Helical" evidence="9">
    <location>
        <begin position="296"/>
        <end position="314"/>
    </location>
</feature>
<dbReference type="AlphaFoldDB" id="A0A1U6H632"/>
<protein>
    <submittedName>
        <fullName evidence="11">MFS transporter, MHS family, alpha-ketoglutarate permease</fullName>
    </submittedName>
</protein>
<dbReference type="Pfam" id="PF00083">
    <property type="entry name" value="Sugar_tr"/>
    <property type="match status" value="1"/>
</dbReference>
<comment type="subcellular location">
    <subcellularLocation>
        <location evidence="1">Cell membrane</location>
        <topology evidence="1">Multi-pass membrane protein</topology>
    </subcellularLocation>
</comment>
<feature type="transmembrane region" description="Helical" evidence="9">
    <location>
        <begin position="77"/>
        <end position="99"/>
    </location>
</feature>
<dbReference type="EMBL" id="FVZE01000001">
    <property type="protein sequence ID" value="SLJ91235.1"/>
    <property type="molecule type" value="Genomic_DNA"/>
</dbReference>
<dbReference type="PROSITE" id="PS50850">
    <property type="entry name" value="MFS"/>
    <property type="match status" value="1"/>
</dbReference>
<evidence type="ECO:0000313" key="12">
    <source>
        <dbReference type="Proteomes" id="UP000190989"/>
    </source>
</evidence>
<dbReference type="InterPro" id="IPR036259">
    <property type="entry name" value="MFS_trans_sf"/>
</dbReference>
<dbReference type="PANTHER" id="PTHR43528">
    <property type="entry name" value="ALPHA-KETOGLUTARATE PERMEASE"/>
    <property type="match status" value="1"/>
</dbReference>
<dbReference type="InterPro" id="IPR011701">
    <property type="entry name" value="MFS"/>
</dbReference>
<evidence type="ECO:0000256" key="9">
    <source>
        <dbReference type="SAM" id="Phobius"/>
    </source>
</evidence>
<evidence type="ECO:0000256" key="7">
    <source>
        <dbReference type="ARBA" id="ARBA00022989"/>
    </source>
</evidence>
<feature type="transmembrane region" description="Helical" evidence="9">
    <location>
        <begin position="352"/>
        <end position="375"/>
    </location>
</feature>
<evidence type="ECO:0000256" key="1">
    <source>
        <dbReference type="ARBA" id="ARBA00004651"/>
    </source>
</evidence>
<dbReference type="STRING" id="428990.SAMN06295987_1011344"/>
<feature type="domain" description="Major facilitator superfamily (MFS) profile" evidence="10">
    <location>
        <begin position="35"/>
        <end position="442"/>
    </location>
</feature>
<keyword evidence="12" id="KW-1185">Reference proteome</keyword>
<evidence type="ECO:0000256" key="8">
    <source>
        <dbReference type="ARBA" id="ARBA00023136"/>
    </source>
</evidence>
<feature type="transmembrane region" description="Helical" evidence="9">
    <location>
        <begin position="131"/>
        <end position="150"/>
    </location>
</feature>
<feature type="transmembrane region" description="Helical" evidence="9">
    <location>
        <begin position="420"/>
        <end position="438"/>
    </location>
</feature>
<dbReference type="Proteomes" id="UP000190989">
    <property type="component" value="Unassembled WGS sequence"/>
</dbReference>
<evidence type="ECO:0000313" key="11">
    <source>
        <dbReference type="EMBL" id="SLJ91235.1"/>
    </source>
</evidence>
<dbReference type="GO" id="GO:0005886">
    <property type="term" value="C:plasma membrane"/>
    <property type="evidence" value="ECO:0007669"/>
    <property type="project" value="UniProtKB-SubCell"/>
</dbReference>
<dbReference type="PROSITE" id="PS00217">
    <property type="entry name" value="SUGAR_TRANSPORT_2"/>
    <property type="match status" value="1"/>
</dbReference>
<feature type="transmembrane region" description="Helical" evidence="9">
    <location>
        <begin position="106"/>
        <end position="125"/>
    </location>
</feature>
<keyword evidence="4" id="KW-1003">Cell membrane</keyword>
<feature type="transmembrane region" description="Helical" evidence="9">
    <location>
        <begin position="171"/>
        <end position="195"/>
    </location>
</feature>
<feature type="transmembrane region" description="Helical" evidence="9">
    <location>
        <begin position="207"/>
        <end position="227"/>
    </location>
</feature>
<dbReference type="PANTHER" id="PTHR43528:SF5">
    <property type="entry name" value="PROLINE_BETAINE TRANSPORTER"/>
    <property type="match status" value="1"/>
</dbReference>
<evidence type="ECO:0000259" key="10">
    <source>
        <dbReference type="PROSITE" id="PS50850"/>
    </source>
</evidence>
<dbReference type="Gene3D" id="1.20.1250.20">
    <property type="entry name" value="MFS general substrate transporter like domains"/>
    <property type="match status" value="1"/>
</dbReference>